<keyword evidence="4" id="KW-1003">Cell membrane</keyword>
<reference evidence="9 10" key="1">
    <citation type="submission" date="2015-11" db="EMBL/GenBank/DDBJ databases">
        <title>Genome sequence of Pyrodictium occultum PL-19, a marine hyperthermophilic archaeon isolated from Volcano, Italy.</title>
        <authorList>
            <person name="Utturkar S."/>
            <person name="Huber H."/>
            <person name="Leptihn S."/>
            <person name="Brown S."/>
            <person name="Stetter K.O."/>
            <person name="Podar M."/>
        </authorList>
    </citation>
    <scope>NUCLEOTIDE SEQUENCE [LARGE SCALE GENOMIC DNA]</scope>
    <source>
        <strain evidence="9 10">PL-19</strain>
    </source>
</reference>
<evidence type="ECO:0000256" key="1">
    <source>
        <dbReference type="ARBA" id="ARBA00004651"/>
    </source>
</evidence>
<keyword evidence="5 8" id="KW-0812">Transmembrane</keyword>
<evidence type="ECO:0008006" key="11">
    <source>
        <dbReference type="Google" id="ProtNLM"/>
    </source>
</evidence>
<dbReference type="InterPro" id="IPR002657">
    <property type="entry name" value="BilAc:Na_symport/Acr3"/>
</dbReference>
<feature type="transmembrane region" description="Helical" evidence="8">
    <location>
        <begin position="130"/>
        <end position="152"/>
    </location>
</feature>
<feature type="transmembrane region" description="Helical" evidence="8">
    <location>
        <begin position="233"/>
        <end position="256"/>
    </location>
</feature>
<dbReference type="EMBL" id="LNTB01000001">
    <property type="protein sequence ID" value="KSW12510.1"/>
    <property type="molecule type" value="Genomic_DNA"/>
</dbReference>
<keyword evidence="6 8" id="KW-1133">Transmembrane helix</keyword>
<dbReference type="InterPro" id="IPR004706">
    <property type="entry name" value="Arsenical-R_Acr3"/>
</dbReference>
<dbReference type="GO" id="GO:0005886">
    <property type="term" value="C:plasma membrane"/>
    <property type="evidence" value="ECO:0007669"/>
    <property type="project" value="UniProtKB-SubCell"/>
</dbReference>
<comment type="similarity">
    <text evidence="2">Belongs to the arsenical resistance-3 (ACR3) (TC 2.A.59) family.</text>
</comment>
<accession>A0A0V8RWR1</accession>
<feature type="transmembrane region" description="Helical" evidence="8">
    <location>
        <begin position="295"/>
        <end position="315"/>
    </location>
</feature>
<evidence type="ECO:0000256" key="3">
    <source>
        <dbReference type="ARBA" id="ARBA00022448"/>
    </source>
</evidence>
<dbReference type="Gene3D" id="1.20.1530.20">
    <property type="match status" value="1"/>
</dbReference>
<feature type="transmembrane region" description="Helical" evidence="8">
    <location>
        <begin position="103"/>
        <end position="123"/>
    </location>
</feature>
<proteinExistence type="inferred from homology"/>
<evidence type="ECO:0000256" key="2">
    <source>
        <dbReference type="ARBA" id="ARBA00010110"/>
    </source>
</evidence>
<gene>
    <name evidence="9" type="ORF">CF15_07265</name>
</gene>
<dbReference type="AlphaFoldDB" id="A0A0V8RWR1"/>
<dbReference type="RefSeq" id="WP_058371194.1">
    <property type="nucleotide sequence ID" value="NZ_LNTB01000001.1"/>
</dbReference>
<feature type="transmembrane region" description="Helical" evidence="8">
    <location>
        <begin position="202"/>
        <end position="221"/>
    </location>
</feature>
<dbReference type="Proteomes" id="UP000053352">
    <property type="component" value="Unassembled WGS sequence"/>
</dbReference>
<dbReference type="PANTHER" id="PTHR43057">
    <property type="entry name" value="ARSENITE EFFLUX TRANSPORTER"/>
    <property type="match status" value="1"/>
</dbReference>
<evidence type="ECO:0000256" key="7">
    <source>
        <dbReference type="ARBA" id="ARBA00023136"/>
    </source>
</evidence>
<evidence type="ECO:0000256" key="8">
    <source>
        <dbReference type="SAM" id="Phobius"/>
    </source>
</evidence>
<dbReference type="STRING" id="2309.CF15_07265"/>
<feature type="transmembrane region" description="Helical" evidence="8">
    <location>
        <begin position="16"/>
        <end position="34"/>
    </location>
</feature>
<feature type="transmembrane region" description="Helical" evidence="8">
    <location>
        <begin position="268"/>
        <end position="289"/>
    </location>
</feature>
<comment type="caution">
    <text evidence="9">The sequence shown here is derived from an EMBL/GenBank/DDBJ whole genome shotgun (WGS) entry which is preliminary data.</text>
</comment>
<feature type="transmembrane region" description="Helical" evidence="8">
    <location>
        <begin position="164"/>
        <end position="182"/>
    </location>
</feature>
<dbReference type="Pfam" id="PF01758">
    <property type="entry name" value="SBF"/>
    <property type="match status" value="1"/>
</dbReference>
<dbReference type="GO" id="GO:0015104">
    <property type="term" value="F:antimonite transmembrane transporter activity"/>
    <property type="evidence" value="ECO:0007669"/>
    <property type="project" value="TreeGrafter"/>
</dbReference>
<feature type="transmembrane region" description="Helical" evidence="8">
    <location>
        <begin position="40"/>
        <end position="64"/>
    </location>
</feature>
<comment type="subcellular location">
    <subcellularLocation>
        <location evidence="1">Cell membrane</location>
        <topology evidence="1">Multi-pass membrane protein</topology>
    </subcellularLocation>
</comment>
<keyword evidence="3" id="KW-0813">Transport</keyword>
<evidence type="ECO:0000256" key="6">
    <source>
        <dbReference type="ARBA" id="ARBA00022989"/>
    </source>
</evidence>
<dbReference type="GO" id="GO:0015297">
    <property type="term" value="F:antiporter activity"/>
    <property type="evidence" value="ECO:0007669"/>
    <property type="project" value="InterPro"/>
</dbReference>
<keyword evidence="7 8" id="KW-0472">Membrane</keyword>
<dbReference type="OrthoDB" id="326456at2157"/>
<dbReference type="InterPro" id="IPR038770">
    <property type="entry name" value="Na+/solute_symporter_sf"/>
</dbReference>
<name>A0A0V8RWR1_PYROC</name>
<sequence length="337" mass="36321">MPARVKRIAKNLSENMLQYTIIAIILGLVTGYYFNLRPLSVLITPVVLLMIYPMMVNLSLASLLRIRETLKPVLEALVLNFAVAPALIYTLVEAFHASTYMKIALMLLSVAPSCSMGLGYVGLAGGDMLTATTIVASAFLLSLAALPAVGYVAAGSSLGVPPGLILKSLAVVLVAPLVLGVAAREFIERRYGLEKYGELKPYFSTVTLVNLYLLIYLIFAVKARLVVSHYHDLVVLAPLMLVYYAAAISLLLAVNLKLLGLSYEQHQAVVFTTAGKNVALTIAVLATAFGKAGRFMAVYPAMVALIQPIVLILYLRYSGRVKAWFAARTAAAQRVPA</sequence>
<keyword evidence="10" id="KW-1185">Reference proteome</keyword>
<dbReference type="GO" id="GO:0015105">
    <property type="term" value="F:arsenite transmembrane transporter activity"/>
    <property type="evidence" value="ECO:0007669"/>
    <property type="project" value="TreeGrafter"/>
</dbReference>
<evidence type="ECO:0000256" key="5">
    <source>
        <dbReference type="ARBA" id="ARBA00022692"/>
    </source>
</evidence>
<feature type="transmembrane region" description="Helical" evidence="8">
    <location>
        <begin position="76"/>
        <end position="97"/>
    </location>
</feature>
<evidence type="ECO:0000313" key="9">
    <source>
        <dbReference type="EMBL" id="KSW12510.1"/>
    </source>
</evidence>
<organism evidence="9 10">
    <name type="scientific">Pyrodictium occultum</name>
    <dbReference type="NCBI Taxonomy" id="2309"/>
    <lineage>
        <taxon>Archaea</taxon>
        <taxon>Thermoproteota</taxon>
        <taxon>Thermoprotei</taxon>
        <taxon>Desulfurococcales</taxon>
        <taxon>Pyrodictiaceae</taxon>
        <taxon>Pyrodictium</taxon>
    </lineage>
</organism>
<evidence type="ECO:0000256" key="4">
    <source>
        <dbReference type="ARBA" id="ARBA00022475"/>
    </source>
</evidence>
<dbReference type="PANTHER" id="PTHR43057:SF1">
    <property type="entry name" value="ARSENICAL-RESISTANCE PROTEIN 3"/>
    <property type="match status" value="1"/>
</dbReference>
<protein>
    <recommendedName>
        <fullName evidence="11">Arsenic resistance protein</fullName>
    </recommendedName>
</protein>
<evidence type="ECO:0000313" key="10">
    <source>
        <dbReference type="Proteomes" id="UP000053352"/>
    </source>
</evidence>